<dbReference type="PANTHER" id="PTHR36439">
    <property type="entry name" value="BLL4334 PROTEIN"/>
    <property type="match status" value="1"/>
</dbReference>
<reference evidence="1 2" key="1">
    <citation type="submission" date="2023-03" db="EMBL/GenBank/DDBJ databases">
        <title>Bacillus Genome Sequencing.</title>
        <authorList>
            <person name="Dunlap C."/>
        </authorList>
    </citation>
    <scope>NUCLEOTIDE SEQUENCE [LARGE SCALE GENOMIC DNA]</scope>
    <source>
        <strain evidence="1 2">B-14544</strain>
    </source>
</reference>
<dbReference type="InterPro" id="IPR012545">
    <property type="entry name" value="DUF1697"/>
</dbReference>
<gene>
    <name evidence="1" type="ORF">P4447_12760</name>
</gene>
<sequence length="180" mass="20396">MIYIALLRGINVGGHNKIKMADLKKMLETIGLKNVKTYIQSGNVLFESEEIAADLTRKIEEAIQKEFGFPVTVVLRTAPELEQIIKKCPYSLDDLFEGESVHVAFLAGIPTDEGINYLQNFNKGNDEYHIEGQDVYLYFRQSIRDSKLAAQLPKLGVQATVRNWKTVKNLDSMVKEMEKA</sequence>
<evidence type="ECO:0000313" key="1">
    <source>
        <dbReference type="EMBL" id="MED3563306.1"/>
    </source>
</evidence>
<dbReference type="Pfam" id="PF08002">
    <property type="entry name" value="DUF1697"/>
    <property type="match status" value="1"/>
</dbReference>
<organism evidence="1 2">
    <name type="scientific">Bacillus xiapuensis</name>
    <dbReference type="NCBI Taxonomy" id="2014075"/>
    <lineage>
        <taxon>Bacteria</taxon>
        <taxon>Bacillati</taxon>
        <taxon>Bacillota</taxon>
        <taxon>Bacilli</taxon>
        <taxon>Bacillales</taxon>
        <taxon>Bacillaceae</taxon>
        <taxon>Bacillus</taxon>
    </lineage>
</organism>
<protein>
    <submittedName>
        <fullName evidence="1">DUF1697 domain-containing protein</fullName>
    </submittedName>
</protein>
<dbReference type="SUPFAM" id="SSF160379">
    <property type="entry name" value="SP0830-like"/>
    <property type="match status" value="1"/>
</dbReference>
<dbReference type="Gene3D" id="3.30.70.1280">
    <property type="entry name" value="SP0830-like domains"/>
    <property type="match status" value="1"/>
</dbReference>
<dbReference type="EMBL" id="JARMQG010000160">
    <property type="protein sequence ID" value="MED3563306.1"/>
    <property type="molecule type" value="Genomic_DNA"/>
</dbReference>
<keyword evidence="2" id="KW-1185">Reference proteome</keyword>
<proteinExistence type="predicted"/>
<evidence type="ECO:0000313" key="2">
    <source>
        <dbReference type="Proteomes" id="UP001330749"/>
    </source>
</evidence>
<comment type="caution">
    <text evidence="1">The sequence shown here is derived from an EMBL/GenBank/DDBJ whole genome shotgun (WGS) entry which is preliminary data.</text>
</comment>
<dbReference type="RefSeq" id="WP_327968344.1">
    <property type="nucleotide sequence ID" value="NZ_JARMQG010000160.1"/>
</dbReference>
<accession>A0ABU6NCY0</accession>
<dbReference type="PANTHER" id="PTHR36439:SF1">
    <property type="entry name" value="DUF1697 DOMAIN-CONTAINING PROTEIN"/>
    <property type="match status" value="1"/>
</dbReference>
<dbReference type="PIRSF" id="PIRSF008502">
    <property type="entry name" value="UCP008502"/>
    <property type="match status" value="1"/>
</dbReference>
<name>A0ABU6NCY0_9BACI</name>
<dbReference type="Proteomes" id="UP001330749">
    <property type="component" value="Unassembled WGS sequence"/>
</dbReference>